<evidence type="ECO:0000256" key="1">
    <source>
        <dbReference type="ARBA" id="ARBA00022801"/>
    </source>
</evidence>
<dbReference type="RefSeq" id="WP_157523433.1">
    <property type="nucleotide sequence ID" value="NZ_CP066775.1"/>
</dbReference>
<protein>
    <submittedName>
        <fullName evidence="3">Carbon-nitrogen hydrolase</fullName>
    </submittedName>
</protein>
<dbReference type="CDD" id="cd07573">
    <property type="entry name" value="CPA"/>
    <property type="match status" value="1"/>
</dbReference>
<name>A0A7T7FAN7_9SPHI</name>
<dbReference type="PANTHER" id="PTHR43674">
    <property type="entry name" value="NITRILASE C965.09-RELATED"/>
    <property type="match status" value="1"/>
</dbReference>
<reference evidence="3 4" key="1">
    <citation type="submission" date="2020-12" db="EMBL/GenBank/DDBJ databases">
        <title>HMF7856_wgs.fasta genome submission.</title>
        <authorList>
            <person name="Kang H."/>
            <person name="Kim H."/>
            <person name="Joh K."/>
        </authorList>
    </citation>
    <scope>NUCLEOTIDE SEQUENCE [LARGE SCALE GENOMIC DNA]</scope>
    <source>
        <strain evidence="3 4">HMF7856</strain>
    </source>
</reference>
<dbReference type="GO" id="GO:0050126">
    <property type="term" value="F:N-carbamoylputrescine amidase activity"/>
    <property type="evidence" value="ECO:0007669"/>
    <property type="project" value="TreeGrafter"/>
</dbReference>
<accession>A0A7T7FAN7</accession>
<dbReference type="AlphaFoldDB" id="A0A7T7FAN7"/>
<evidence type="ECO:0000259" key="2">
    <source>
        <dbReference type="PROSITE" id="PS50263"/>
    </source>
</evidence>
<dbReference type="GO" id="GO:0033388">
    <property type="term" value="P:putrescine biosynthetic process from arginine"/>
    <property type="evidence" value="ECO:0007669"/>
    <property type="project" value="TreeGrafter"/>
</dbReference>
<feature type="domain" description="CN hydrolase" evidence="2">
    <location>
        <begin position="4"/>
        <end position="257"/>
    </location>
</feature>
<dbReference type="Pfam" id="PF00795">
    <property type="entry name" value="CN_hydrolase"/>
    <property type="match status" value="1"/>
</dbReference>
<gene>
    <name evidence="3" type="ORF">GO620_017100</name>
</gene>
<dbReference type="Gene3D" id="3.60.110.10">
    <property type="entry name" value="Carbon-nitrogen hydrolase"/>
    <property type="match status" value="1"/>
</dbReference>
<dbReference type="EMBL" id="CP066775">
    <property type="protein sequence ID" value="QQL49859.1"/>
    <property type="molecule type" value="Genomic_DNA"/>
</dbReference>
<organism evidence="3 4">
    <name type="scientific">Mucilaginibacter ginkgonis</name>
    <dbReference type="NCBI Taxonomy" id="2682091"/>
    <lineage>
        <taxon>Bacteria</taxon>
        <taxon>Pseudomonadati</taxon>
        <taxon>Bacteroidota</taxon>
        <taxon>Sphingobacteriia</taxon>
        <taxon>Sphingobacteriales</taxon>
        <taxon>Sphingobacteriaceae</taxon>
        <taxon>Mucilaginibacter</taxon>
    </lineage>
</organism>
<dbReference type="KEGG" id="mgik:GO620_017100"/>
<sequence>MSKVNVALVQMSCVADKQQNLNKAIDKVREAANKGAQVVCLQELFTSLYFCDVEDYDNFKLAEAIPGPSTDELSKVAAELGVVIIASLFEKRTQGLYHNTTAVVDADGSYLGKYRKMHIPDDPGFYEKFYFTPGDLGYKVFKTKFATIGVLICWDQWYPEAARITSLMGAEILFYPTAIGWASTQDVDTNTEQYNAWQTIQRSHAVANGIHVVSVNRVGEEAGLKFWGGSFVSNPFGKVMFQGSHHDEEVTVVELDLDKTDHYRTHWPFLRDRRIDSYQQITKRLIDEE</sequence>
<keyword evidence="4" id="KW-1185">Reference proteome</keyword>
<evidence type="ECO:0000313" key="4">
    <source>
        <dbReference type="Proteomes" id="UP000429232"/>
    </source>
</evidence>
<dbReference type="SUPFAM" id="SSF56317">
    <property type="entry name" value="Carbon-nitrogen hydrolase"/>
    <property type="match status" value="1"/>
</dbReference>
<dbReference type="InterPro" id="IPR036526">
    <property type="entry name" value="C-N_Hydrolase_sf"/>
</dbReference>
<keyword evidence="1 3" id="KW-0378">Hydrolase</keyword>
<dbReference type="FunFam" id="3.60.110.10:FF:000010">
    <property type="entry name" value="Carbon-nitrogen hydrolase"/>
    <property type="match status" value="1"/>
</dbReference>
<dbReference type="PANTHER" id="PTHR43674:SF2">
    <property type="entry name" value="BETA-UREIDOPROPIONASE"/>
    <property type="match status" value="1"/>
</dbReference>
<dbReference type="Proteomes" id="UP000429232">
    <property type="component" value="Chromosome"/>
</dbReference>
<dbReference type="InterPro" id="IPR003010">
    <property type="entry name" value="C-N_Hydrolase"/>
</dbReference>
<dbReference type="InterPro" id="IPR050345">
    <property type="entry name" value="Aliph_Amidase/BUP"/>
</dbReference>
<evidence type="ECO:0000313" key="3">
    <source>
        <dbReference type="EMBL" id="QQL49859.1"/>
    </source>
</evidence>
<proteinExistence type="predicted"/>
<dbReference type="PROSITE" id="PS50263">
    <property type="entry name" value="CN_HYDROLASE"/>
    <property type="match status" value="1"/>
</dbReference>